<comment type="caution">
    <text evidence="8">The sequence shown here is derived from an EMBL/GenBank/DDBJ whole genome shotgun (WGS) entry which is preliminary data.</text>
</comment>
<keyword evidence="4" id="KW-0677">Repeat</keyword>
<reference evidence="8 9" key="1">
    <citation type="submission" date="2024-09" db="EMBL/GenBank/DDBJ databases">
        <title>Chromosome-scale assembly of Riccia sorocarpa.</title>
        <authorList>
            <person name="Paukszto L."/>
        </authorList>
    </citation>
    <scope>NUCLEOTIDE SEQUENCE [LARGE SCALE GENOMIC DNA]</scope>
    <source>
        <strain evidence="8">LP-2024</strain>
        <tissue evidence="8">Aerial parts of the thallus</tissue>
    </source>
</reference>
<evidence type="ECO:0000313" key="9">
    <source>
        <dbReference type="Proteomes" id="UP001633002"/>
    </source>
</evidence>
<evidence type="ECO:0000256" key="1">
    <source>
        <dbReference type="ARBA" id="ARBA00004167"/>
    </source>
</evidence>
<evidence type="ECO:0000256" key="2">
    <source>
        <dbReference type="ARBA" id="ARBA00022614"/>
    </source>
</evidence>
<keyword evidence="5" id="KW-0472">Membrane</keyword>
<dbReference type="AlphaFoldDB" id="A0ABD3IF65"/>
<dbReference type="PANTHER" id="PTHR48060">
    <property type="entry name" value="DNA DAMAGE-REPAIR/TOLERATION PROTEIN DRT100"/>
    <property type="match status" value="1"/>
</dbReference>
<dbReference type="InterPro" id="IPR003591">
    <property type="entry name" value="Leu-rich_rpt_typical-subtyp"/>
</dbReference>
<dbReference type="SMART" id="SM00369">
    <property type="entry name" value="LRR_TYP"/>
    <property type="match status" value="5"/>
</dbReference>
<dbReference type="InterPro" id="IPR053211">
    <property type="entry name" value="DNA_repair-toleration"/>
</dbReference>
<keyword evidence="3 6" id="KW-0732">Signal</keyword>
<dbReference type="PANTHER" id="PTHR48060:SF21">
    <property type="entry name" value="L DOMAIN-LIKE PROTEIN"/>
    <property type="match status" value="1"/>
</dbReference>
<evidence type="ECO:0000256" key="6">
    <source>
        <dbReference type="SAM" id="SignalP"/>
    </source>
</evidence>
<sequence>MARAAVFFLLSALLLIASCDALRFLGKKGEYEALLEFKAGFEDPGGYFSTWKEGTDCCLWKNVYCNTRGHVIKLWIEPSYPPEGVYPSRKAGPPQNFGESLGRLLFLEELGLCNVIFNAPAPKSIGYLPKLRNVRLELNSFVGSIPSTYGELKAIKYLRLNSKLTGSIPEALCKLVGLLSLDLQNNKLGGKIPECLVFLQNLTVLDLSHNYFGGPIPSIIGGFSQMKILKLRDNKFSGFIPEELHHLWNLNSLDLAQNQLMGRIPNKISDLVNLYSIDLAQNQLSGFIPRELGTLPILMFLSLYGNFLHGEIPKELSNLPSITSIILSHNRFTGTLPKEFGNVPARLRLQLDVSGNLLSGDLPDNLSNLGGFYANDNYFRGSFPVSLTAVEQVELSNNMLCSLDFYKNLPANVSYAIRSLKLNNNRIYGRIPQWFNSQLSKLSYLDLSGNKLSGELSVNLLELPSLSKLNCSNNYLRSHLPDRKFVSKIDSLDLHSNEITGSIKQSFLNSLPKLVYLDLSYNKLTGDIPVGIEQPPMQFLGLDGNGFKGQILHSLDYKELENDIVLPWLTFWSSSTTGWKQLHRGGENYRPESSWASALTSARRKSAI</sequence>
<feature type="signal peptide" evidence="6">
    <location>
        <begin position="1"/>
        <end position="21"/>
    </location>
</feature>
<keyword evidence="9" id="KW-1185">Reference proteome</keyword>
<dbReference type="FunFam" id="3.80.10.10:FF:000095">
    <property type="entry name" value="LRR receptor-like serine/threonine-protein kinase GSO1"/>
    <property type="match status" value="1"/>
</dbReference>
<dbReference type="SUPFAM" id="SSF52058">
    <property type="entry name" value="L domain-like"/>
    <property type="match status" value="1"/>
</dbReference>
<dbReference type="InterPro" id="IPR013210">
    <property type="entry name" value="LRR_N_plant-typ"/>
</dbReference>
<dbReference type="SUPFAM" id="SSF52047">
    <property type="entry name" value="RNI-like"/>
    <property type="match status" value="1"/>
</dbReference>
<dbReference type="GO" id="GO:0016020">
    <property type="term" value="C:membrane"/>
    <property type="evidence" value="ECO:0007669"/>
    <property type="project" value="UniProtKB-SubCell"/>
</dbReference>
<dbReference type="Proteomes" id="UP001633002">
    <property type="component" value="Unassembled WGS sequence"/>
</dbReference>
<comment type="subcellular location">
    <subcellularLocation>
        <location evidence="1">Membrane</location>
        <topology evidence="1">Single-pass membrane protein</topology>
    </subcellularLocation>
</comment>
<feature type="chain" id="PRO_5044792527" description="Leucine-rich repeat-containing N-terminal plant-type domain-containing protein" evidence="6">
    <location>
        <begin position="22"/>
        <end position="608"/>
    </location>
</feature>
<dbReference type="Pfam" id="PF13855">
    <property type="entry name" value="LRR_8"/>
    <property type="match status" value="3"/>
</dbReference>
<proteinExistence type="predicted"/>
<name>A0ABD3IF65_9MARC</name>
<evidence type="ECO:0000256" key="3">
    <source>
        <dbReference type="ARBA" id="ARBA00022729"/>
    </source>
</evidence>
<dbReference type="InterPro" id="IPR032675">
    <property type="entry name" value="LRR_dom_sf"/>
</dbReference>
<feature type="domain" description="Leucine-rich repeat-containing N-terminal plant-type" evidence="7">
    <location>
        <begin position="30"/>
        <end position="66"/>
    </location>
</feature>
<protein>
    <recommendedName>
        <fullName evidence="7">Leucine-rich repeat-containing N-terminal plant-type domain-containing protein</fullName>
    </recommendedName>
</protein>
<dbReference type="PROSITE" id="PS51257">
    <property type="entry name" value="PROKAR_LIPOPROTEIN"/>
    <property type="match status" value="1"/>
</dbReference>
<evidence type="ECO:0000256" key="4">
    <source>
        <dbReference type="ARBA" id="ARBA00022737"/>
    </source>
</evidence>
<gene>
    <name evidence="8" type="ORF">R1sor_019102</name>
</gene>
<organism evidence="8 9">
    <name type="scientific">Riccia sorocarpa</name>
    <dbReference type="NCBI Taxonomy" id="122646"/>
    <lineage>
        <taxon>Eukaryota</taxon>
        <taxon>Viridiplantae</taxon>
        <taxon>Streptophyta</taxon>
        <taxon>Embryophyta</taxon>
        <taxon>Marchantiophyta</taxon>
        <taxon>Marchantiopsida</taxon>
        <taxon>Marchantiidae</taxon>
        <taxon>Marchantiales</taxon>
        <taxon>Ricciaceae</taxon>
        <taxon>Riccia</taxon>
    </lineage>
</organism>
<keyword evidence="2" id="KW-0433">Leucine-rich repeat</keyword>
<evidence type="ECO:0000256" key="5">
    <source>
        <dbReference type="ARBA" id="ARBA00023136"/>
    </source>
</evidence>
<evidence type="ECO:0000313" key="8">
    <source>
        <dbReference type="EMBL" id="KAL3701080.1"/>
    </source>
</evidence>
<dbReference type="Gene3D" id="3.80.10.10">
    <property type="entry name" value="Ribonuclease Inhibitor"/>
    <property type="match status" value="5"/>
</dbReference>
<dbReference type="InterPro" id="IPR001611">
    <property type="entry name" value="Leu-rich_rpt"/>
</dbReference>
<dbReference type="PRINTS" id="PR00019">
    <property type="entry name" value="LEURICHRPT"/>
</dbReference>
<dbReference type="EMBL" id="JBJQOH010000001">
    <property type="protein sequence ID" value="KAL3701080.1"/>
    <property type="molecule type" value="Genomic_DNA"/>
</dbReference>
<dbReference type="Pfam" id="PF08263">
    <property type="entry name" value="LRRNT_2"/>
    <property type="match status" value="1"/>
</dbReference>
<evidence type="ECO:0000259" key="7">
    <source>
        <dbReference type="Pfam" id="PF08263"/>
    </source>
</evidence>
<dbReference type="Pfam" id="PF00560">
    <property type="entry name" value="LRR_1"/>
    <property type="match status" value="4"/>
</dbReference>
<accession>A0ABD3IF65</accession>